<comment type="caution">
    <text evidence="1">The sequence shown here is derived from an EMBL/GenBank/DDBJ whole genome shotgun (WGS) entry which is preliminary data.</text>
</comment>
<name>A0ABV6PWU8_9BURK</name>
<dbReference type="RefSeq" id="WP_377484965.1">
    <property type="nucleotide sequence ID" value="NZ_JBHLTN010000043.1"/>
</dbReference>
<dbReference type="SUPFAM" id="SSF49313">
    <property type="entry name" value="Cadherin-like"/>
    <property type="match status" value="1"/>
</dbReference>
<organism evidence="1 2">
    <name type="scientific">Ottowia pentelensis</name>
    <dbReference type="NCBI Taxonomy" id="511108"/>
    <lineage>
        <taxon>Bacteria</taxon>
        <taxon>Pseudomonadati</taxon>
        <taxon>Pseudomonadota</taxon>
        <taxon>Betaproteobacteria</taxon>
        <taxon>Burkholderiales</taxon>
        <taxon>Comamonadaceae</taxon>
        <taxon>Ottowia</taxon>
    </lineage>
</organism>
<sequence length="513" mass="51220">MGLAAAALLAGCGGGGGSPGDTPESYSITLVAEKTNLPLNTGHYPVGIGTQYPFTTTLYVNAKKGDAPIPGGTDIFACNTAYGLSSGPLYYLDGNSEHETDAPDGNGGTVKVPNAYRNIALPSNAGGASFHFHSSDQAGVATITCSVHDPRANREVSASINITVGGGAGSGKAASVVAIATYPTLGVQGNVYNLRTSTAINAYIWDDANQPVPANGHANLQVSIRSVTPAAQGARLMVDGKQGSVLQLQTTGGVGLFSLASGPQEGPILLELVTDRLDNDVSNGIQDPITSLVVVTATEGAPAINPDPIAFVDVTPPGATNDVPYSYVLSVKGGVAPYTWQALGRMPAGLTLNSSGLISGTPSMDPPGTVSVAIRVTDSTGASLTTNLSIAVAAAPAAPPAPAPVPAPLSINLSGCSDVNVACNLPGAPIGGFYQYVLTASGGSAGAAAWAFDPAAPGDLPWLTLSASGILQGAVPATCGPIGNPFFIKVTKGSETVMRKVQITGVSGPGGSC</sequence>
<dbReference type="InterPro" id="IPR015919">
    <property type="entry name" value="Cadherin-like_sf"/>
</dbReference>
<proteinExistence type="predicted"/>
<dbReference type="InterPro" id="IPR013783">
    <property type="entry name" value="Ig-like_fold"/>
</dbReference>
<gene>
    <name evidence="1" type="ORF">ACFFGG_17345</name>
</gene>
<dbReference type="Gene3D" id="2.60.40.10">
    <property type="entry name" value="Immunoglobulins"/>
    <property type="match status" value="1"/>
</dbReference>
<keyword evidence="2" id="KW-1185">Reference proteome</keyword>
<dbReference type="Proteomes" id="UP001589834">
    <property type="component" value="Unassembled WGS sequence"/>
</dbReference>
<evidence type="ECO:0000313" key="1">
    <source>
        <dbReference type="EMBL" id="MFC0594316.1"/>
    </source>
</evidence>
<accession>A0ABV6PWU8</accession>
<dbReference type="EMBL" id="JBHLTN010000043">
    <property type="protein sequence ID" value="MFC0594316.1"/>
    <property type="molecule type" value="Genomic_DNA"/>
</dbReference>
<protein>
    <submittedName>
        <fullName evidence="1">Ig domain-containing protein</fullName>
    </submittedName>
</protein>
<reference evidence="1 2" key="1">
    <citation type="submission" date="2024-09" db="EMBL/GenBank/DDBJ databases">
        <authorList>
            <person name="Sun Q."/>
            <person name="Mori K."/>
        </authorList>
    </citation>
    <scope>NUCLEOTIDE SEQUENCE [LARGE SCALE GENOMIC DNA]</scope>
    <source>
        <strain evidence="1 2">NCAIM B.02336</strain>
    </source>
</reference>
<dbReference type="Pfam" id="PF05345">
    <property type="entry name" value="He_PIG"/>
    <property type="match status" value="1"/>
</dbReference>
<evidence type="ECO:0000313" key="2">
    <source>
        <dbReference type="Proteomes" id="UP001589834"/>
    </source>
</evidence>